<protein>
    <recommendedName>
        <fullName evidence="1">Amine oxidase domain-containing protein</fullName>
    </recommendedName>
</protein>
<dbReference type="PRINTS" id="PR00419">
    <property type="entry name" value="ADXRDTASE"/>
</dbReference>
<dbReference type="AlphaFoldDB" id="A0A061JD37"/>
<proteinExistence type="predicted"/>
<name>A0A061JD37_TRYRA</name>
<dbReference type="OrthoDB" id="38045at2759"/>
<dbReference type="Pfam" id="PF01593">
    <property type="entry name" value="Amino_oxidase"/>
    <property type="match status" value="1"/>
</dbReference>
<accession>A0A061JD37</accession>
<sequence>MPGQGTPKIVLVGGGPTGLGAAVRLTELGHENWHLYECSDVPGGLSRSFVDGKGFTWDLGGHVIFSHYQYFDDVMNWAVQDWNVLERESWVWARGRWVPYPFQNNIHRLPEPDMKRCFDELVKSQAQAHTEPPRNFEESFTRQFGEGIADVFMRPYNFKVWAVPPRLMSTEWVGERVATVNVERIRQNIRENRDDVGWGPNATFRFPQRGGTGGIYQAIREKLPLERTTFGEGFKMTAIDADAKTITFSNGEVVSYDYLISTAPYSDLLRMTKGTGFTDYEEWPAIADKMVYSSTNVIGIGLKGTPPPQLRTACWLYFPEDTSPFYRATVFSNYSKYNAPEGHWSIMLEVSESSYKPVNHDSLIDDCIAGCLASDLLSPEDVIVSKWHHRIEKGYPTPFIGRNDLLEKALPQLRSRGIYSRGRFGAWRYEVGNQDHSLMQGVEAVNHALGLASDEITVMNPCKVNSTRASTPFKLLEKIM</sequence>
<dbReference type="PANTHER" id="PTHR43734">
    <property type="entry name" value="PHYTOENE DESATURASE"/>
    <property type="match status" value="1"/>
</dbReference>
<reference evidence="2 3" key="1">
    <citation type="submission" date="2013-07" db="EMBL/GenBank/DDBJ databases">
        <authorList>
            <person name="Stoco P.H."/>
            <person name="Wagner G."/>
            <person name="Gerber A."/>
            <person name="Zaha A."/>
            <person name="Thompson C."/>
            <person name="Bartholomeu D.C."/>
            <person name="Luckemeyer D.D."/>
            <person name="Bahia D."/>
            <person name="Loreto E."/>
            <person name="Prestes E.B."/>
            <person name="Lima F.M."/>
            <person name="Rodrigues-Luiz G."/>
            <person name="Vallejo G.A."/>
            <person name="Filho J.F."/>
            <person name="Monteiro K.M."/>
            <person name="Tyler K.M."/>
            <person name="de Almeida L.G."/>
            <person name="Ortiz M.F."/>
            <person name="Siervo M.A."/>
            <person name="de Moraes M.H."/>
            <person name="Cunha O.L."/>
            <person name="Mendonca-Neto R."/>
            <person name="Silva R."/>
            <person name="Teixeira S.M."/>
            <person name="Murta S.M."/>
            <person name="Sincero T.C."/>
            <person name="Mendes T.A."/>
            <person name="Urmenyi T.P."/>
            <person name="Silva V.G."/>
            <person name="da Rocha W.D."/>
            <person name="Andersson B."/>
            <person name="Romanha A.J."/>
            <person name="Steindel M."/>
            <person name="de Vasconcelos A.T."/>
            <person name="Grisard E.C."/>
        </authorList>
    </citation>
    <scope>NUCLEOTIDE SEQUENCE [LARGE SCALE GENOMIC DNA]</scope>
    <source>
        <strain evidence="2 3">SC58</strain>
    </source>
</reference>
<dbReference type="PANTHER" id="PTHR43734:SF4">
    <property type="entry name" value="AMINE OXIDASE DOMAIN-CONTAINING PROTEIN"/>
    <property type="match status" value="1"/>
</dbReference>
<comment type="caution">
    <text evidence="2">The sequence shown here is derived from an EMBL/GenBank/DDBJ whole genome shotgun (WGS) entry which is preliminary data.</text>
</comment>
<dbReference type="Gene3D" id="3.50.50.60">
    <property type="entry name" value="FAD/NAD(P)-binding domain"/>
    <property type="match status" value="1"/>
</dbReference>
<dbReference type="GO" id="GO:0016491">
    <property type="term" value="F:oxidoreductase activity"/>
    <property type="evidence" value="ECO:0007669"/>
    <property type="project" value="InterPro"/>
</dbReference>
<dbReference type="InterPro" id="IPR002937">
    <property type="entry name" value="Amino_oxidase"/>
</dbReference>
<organism evidence="2 3">
    <name type="scientific">Trypanosoma rangeli SC58</name>
    <dbReference type="NCBI Taxonomy" id="429131"/>
    <lineage>
        <taxon>Eukaryota</taxon>
        <taxon>Discoba</taxon>
        <taxon>Euglenozoa</taxon>
        <taxon>Kinetoplastea</taxon>
        <taxon>Metakinetoplastina</taxon>
        <taxon>Trypanosomatida</taxon>
        <taxon>Trypanosomatidae</taxon>
        <taxon>Trypanosoma</taxon>
        <taxon>Herpetosoma</taxon>
    </lineage>
</organism>
<dbReference type="EMBL" id="AUPL01001033">
    <property type="protein sequence ID" value="ESL11222.1"/>
    <property type="molecule type" value="Genomic_DNA"/>
</dbReference>
<evidence type="ECO:0000259" key="1">
    <source>
        <dbReference type="Pfam" id="PF01593"/>
    </source>
</evidence>
<dbReference type="Proteomes" id="UP000031737">
    <property type="component" value="Unassembled WGS sequence"/>
</dbReference>
<dbReference type="InterPro" id="IPR036188">
    <property type="entry name" value="FAD/NAD-bd_sf"/>
</dbReference>
<gene>
    <name evidence="2" type="ORF">TRSC58_01033</name>
</gene>
<feature type="domain" description="Amine oxidase" evidence="1">
    <location>
        <begin position="17"/>
        <end position="411"/>
    </location>
</feature>
<dbReference type="VEuPathDB" id="TriTrypDB:TRSC58_01033"/>
<evidence type="ECO:0000313" key="2">
    <source>
        <dbReference type="EMBL" id="ESL11222.1"/>
    </source>
</evidence>
<evidence type="ECO:0000313" key="3">
    <source>
        <dbReference type="Proteomes" id="UP000031737"/>
    </source>
</evidence>
<keyword evidence="3" id="KW-1185">Reference proteome</keyword>
<dbReference type="SUPFAM" id="SSF51905">
    <property type="entry name" value="FAD/NAD(P)-binding domain"/>
    <property type="match status" value="1"/>
</dbReference>